<sequence>MNIVVLLKQVPDTTEMKIDKEKGTLIRTGVPTITNPDDLAGLEAALKIKDQQGASITCVTMGPPQAESMLRELYAMGADECVLISDGKFGGADTWATSNTIGAALSSMDYDLIIAGRQAIDGDTAQVGPQTAEKLGLPQITYVDEILEISKEKIRVKKALENRYEIIESDMPCLITTLSTIAKPRYMHVKKIMEAFDKDIRIIRYDDLNLDPMTIGLKGSPTKVKKTFTKEVHKNSDILTLEPKESARTIFDMLLTHNFIGKKEVSYE</sequence>
<dbReference type="InterPro" id="IPR033948">
    <property type="entry name" value="ETF_beta_N"/>
</dbReference>
<dbReference type="InterPro" id="IPR012255">
    <property type="entry name" value="ETF_b"/>
</dbReference>
<dbReference type="PANTHER" id="PTHR21294:SF17">
    <property type="entry name" value="PROTEIN FIXA"/>
    <property type="match status" value="1"/>
</dbReference>
<dbReference type="SMART" id="SM00893">
    <property type="entry name" value="ETF"/>
    <property type="match status" value="1"/>
</dbReference>
<dbReference type="InterPro" id="IPR014729">
    <property type="entry name" value="Rossmann-like_a/b/a_fold"/>
</dbReference>
<feature type="domain" description="Electron transfer flavoprotein alpha/beta-subunit N-terminal" evidence="2">
    <location>
        <begin position="22"/>
        <end position="212"/>
    </location>
</feature>
<dbReference type="PIRSF" id="PIRSF000090">
    <property type="entry name" value="Beta-ETF"/>
    <property type="match status" value="1"/>
</dbReference>
<name>A0A939HCZ9_9CLOT</name>
<dbReference type="PANTHER" id="PTHR21294">
    <property type="entry name" value="ELECTRON TRANSFER FLAVOPROTEIN BETA-SUBUNIT"/>
    <property type="match status" value="1"/>
</dbReference>
<evidence type="ECO:0000259" key="2">
    <source>
        <dbReference type="SMART" id="SM00893"/>
    </source>
</evidence>
<comment type="caution">
    <text evidence="3">The sequence shown here is derived from an EMBL/GenBank/DDBJ whole genome shotgun (WGS) entry which is preliminary data.</text>
</comment>
<protein>
    <recommendedName>
        <fullName evidence="1">Electron transfer flavoprotein small subunit</fullName>
    </recommendedName>
</protein>
<dbReference type="SUPFAM" id="SSF52402">
    <property type="entry name" value="Adenine nucleotide alpha hydrolases-like"/>
    <property type="match status" value="1"/>
</dbReference>
<proteinExistence type="predicted"/>
<reference evidence="3" key="1">
    <citation type="submission" date="2021-03" db="EMBL/GenBank/DDBJ databases">
        <title>Proteiniclasticum marinus sp. nov., isolated from tidal flat sediment.</title>
        <authorList>
            <person name="Namirimu T."/>
            <person name="Yang J.-A."/>
            <person name="Yang S.-H."/>
            <person name="Kim Y.-J."/>
            <person name="Kwon K.K."/>
        </authorList>
    </citation>
    <scope>NUCLEOTIDE SEQUENCE</scope>
    <source>
        <strain evidence="3">SCR006</strain>
    </source>
</reference>
<dbReference type="Pfam" id="PF01012">
    <property type="entry name" value="ETF"/>
    <property type="match status" value="1"/>
</dbReference>
<dbReference type="EMBL" id="JAFNJU010000005">
    <property type="protein sequence ID" value="MBO1265028.1"/>
    <property type="molecule type" value="Genomic_DNA"/>
</dbReference>
<dbReference type="CDD" id="cd01714">
    <property type="entry name" value="ETF_beta"/>
    <property type="match status" value="1"/>
</dbReference>
<evidence type="ECO:0000313" key="4">
    <source>
        <dbReference type="Proteomes" id="UP000664218"/>
    </source>
</evidence>
<dbReference type="RefSeq" id="WP_207599547.1">
    <property type="nucleotide sequence ID" value="NZ_JAFNJU010000005.1"/>
</dbReference>
<dbReference type="GO" id="GO:0009055">
    <property type="term" value="F:electron transfer activity"/>
    <property type="evidence" value="ECO:0007669"/>
    <property type="project" value="InterPro"/>
</dbReference>
<dbReference type="AlphaFoldDB" id="A0A939HCZ9"/>
<evidence type="ECO:0000313" key="3">
    <source>
        <dbReference type="EMBL" id="MBO1265028.1"/>
    </source>
</evidence>
<dbReference type="Gene3D" id="3.40.50.620">
    <property type="entry name" value="HUPs"/>
    <property type="match status" value="1"/>
</dbReference>
<keyword evidence="4" id="KW-1185">Reference proteome</keyword>
<accession>A0A939HCZ9</accession>
<dbReference type="Proteomes" id="UP000664218">
    <property type="component" value="Unassembled WGS sequence"/>
</dbReference>
<gene>
    <name evidence="3" type="ORF">J3A84_08320</name>
</gene>
<organism evidence="3 4">
    <name type="scientific">Proteiniclasticum aestuarii</name>
    <dbReference type="NCBI Taxonomy" id="2817862"/>
    <lineage>
        <taxon>Bacteria</taxon>
        <taxon>Bacillati</taxon>
        <taxon>Bacillota</taxon>
        <taxon>Clostridia</taxon>
        <taxon>Eubacteriales</taxon>
        <taxon>Clostridiaceae</taxon>
        <taxon>Proteiniclasticum</taxon>
    </lineage>
</organism>
<dbReference type="InterPro" id="IPR014730">
    <property type="entry name" value="ETF_a/b_N"/>
</dbReference>
<evidence type="ECO:0000256" key="1">
    <source>
        <dbReference type="ARBA" id="ARBA00042002"/>
    </source>
</evidence>